<dbReference type="Pfam" id="PF02559">
    <property type="entry name" value="CarD_TRCF_RID"/>
    <property type="match status" value="1"/>
</dbReference>
<evidence type="ECO:0000256" key="10">
    <source>
        <dbReference type="ARBA" id="ARBA00061104"/>
    </source>
</evidence>
<dbReference type="GO" id="GO:0000716">
    <property type="term" value="P:transcription-coupled nucleotide-excision repair, DNA damage recognition"/>
    <property type="evidence" value="ECO:0007669"/>
    <property type="project" value="UniProtKB-UniRule"/>
</dbReference>
<dbReference type="FunFam" id="3.40.50.300:FF:000546">
    <property type="entry name" value="Transcription-repair-coupling factor"/>
    <property type="match status" value="1"/>
</dbReference>
<dbReference type="GO" id="GO:0003684">
    <property type="term" value="F:damaged DNA binding"/>
    <property type="evidence" value="ECO:0007669"/>
    <property type="project" value="InterPro"/>
</dbReference>
<dbReference type="Gene3D" id="3.30.2060.10">
    <property type="entry name" value="Penicillin-binding protein 1b domain"/>
    <property type="match status" value="1"/>
</dbReference>
<dbReference type="GO" id="GO:0003678">
    <property type="term" value="F:DNA helicase activity"/>
    <property type="evidence" value="ECO:0007669"/>
    <property type="project" value="TreeGrafter"/>
</dbReference>
<dbReference type="InterPro" id="IPR004576">
    <property type="entry name" value="Mfd"/>
</dbReference>
<dbReference type="PROSITE" id="PS51194">
    <property type="entry name" value="HELICASE_CTER"/>
    <property type="match status" value="1"/>
</dbReference>
<dbReference type="SUPFAM" id="SSF143517">
    <property type="entry name" value="TRCF domain-like"/>
    <property type="match status" value="1"/>
</dbReference>
<evidence type="ECO:0000256" key="6">
    <source>
        <dbReference type="ARBA" id="ARBA00022806"/>
    </source>
</evidence>
<dbReference type="InterPro" id="IPR005118">
    <property type="entry name" value="TRCF_C"/>
</dbReference>
<dbReference type="Pfam" id="PF03461">
    <property type="entry name" value="TRCF"/>
    <property type="match status" value="1"/>
</dbReference>
<evidence type="ECO:0000256" key="13">
    <source>
        <dbReference type="HAMAP-Rule" id="MF_00969"/>
    </source>
</evidence>
<dbReference type="AlphaFoldDB" id="A0A1M6QMY8"/>
<name>A0A1M6QMY8_PARC5</name>
<comment type="subcellular location">
    <subcellularLocation>
        <location evidence="1 13">Cytoplasm</location>
    </subcellularLocation>
</comment>
<evidence type="ECO:0000256" key="11">
    <source>
        <dbReference type="ARBA" id="ARBA00061399"/>
    </source>
</evidence>
<dbReference type="EC" id="3.6.4.-" evidence="13"/>
<keyword evidence="8 13" id="KW-0238">DNA-binding</keyword>
<dbReference type="SMART" id="SM00490">
    <property type="entry name" value="HELICc"/>
    <property type="match status" value="1"/>
</dbReference>
<dbReference type="InterPro" id="IPR011545">
    <property type="entry name" value="DEAD/DEAH_box_helicase_dom"/>
</dbReference>
<evidence type="ECO:0000313" key="17">
    <source>
        <dbReference type="Proteomes" id="UP000184465"/>
    </source>
</evidence>
<dbReference type="CDD" id="cd17991">
    <property type="entry name" value="DEXHc_TRCF"/>
    <property type="match status" value="1"/>
</dbReference>
<evidence type="ECO:0000256" key="12">
    <source>
        <dbReference type="ARBA" id="ARBA00070128"/>
    </source>
</evidence>
<dbReference type="Proteomes" id="UP000184465">
    <property type="component" value="Unassembled WGS sequence"/>
</dbReference>
<comment type="similarity">
    <text evidence="11 13">In the C-terminal section; belongs to the helicase family. RecG subfamily.</text>
</comment>
<evidence type="ECO:0000256" key="2">
    <source>
        <dbReference type="ARBA" id="ARBA00022490"/>
    </source>
</evidence>
<dbReference type="InterPro" id="IPR003711">
    <property type="entry name" value="CarD-like/TRCF_RID"/>
</dbReference>
<dbReference type="InterPro" id="IPR036101">
    <property type="entry name" value="CarD-like/TRCF_RID_sf"/>
</dbReference>
<evidence type="ECO:0000256" key="9">
    <source>
        <dbReference type="ARBA" id="ARBA00023204"/>
    </source>
</evidence>
<dbReference type="OrthoDB" id="9804325at2"/>
<keyword evidence="7 13" id="KW-0067">ATP-binding</keyword>
<dbReference type="SMART" id="SM00982">
    <property type="entry name" value="TRCF"/>
    <property type="match status" value="1"/>
</dbReference>
<reference evidence="16 17" key="1">
    <citation type="submission" date="2016-11" db="EMBL/GenBank/DDBJ databases">
        <authorList>
            <person name="Jaros S."/>
            <person name="Januszkiewicz K."/>
            <person name="Wedrychowicz H."/>
        </authorList>
    </citation>
    <scope>NUCLEOTIDE SEQUENCE [LARGE SCALE GENOMIC DNA]</scope>
    <source>
        <strain evidence="16 17">DSM 15212</strain>
    </source>
</reference>
<dbReference type="RefSeq" id="WP_073150895.1">
    <property type="nucleotide sequence ID" value="NZ_FRAG01000036.1"/>
</dbReference>
<dbReference type="PANTHER" id="PTHR47964:SF1">
    <property type="entry name" value="ATP-DEPENDENT DNA HELICASE HOMOLOG RECG, CHLOROPLASTIC"/>
    <property type="match status" value="1"/>
</dbReference>
<dbReference type="InterPro" id="IPR041471">
    <property type="entry name" value="UvrB_inter"/>
</dbReference>
<sequence>MNNFFANVFNNSNEYKKLNNNIGKGIFPISITGPSGSAISNIIFSISSNKTKQSLVITYNELEARKMYEDLRFFAREKVLYFPPKNIVFFDVYAHSNQIIEERLNAIRTVLSGEECIIVTTIDSILLKLIPGKDWISYEIPLSVGDTIDLDSFIKKLIFMGYERTSMVQTKGHFSIRGGIIDFYSFVDDYPIRIELFDDEIDSIRTFDSESQLSLKKIDNILVKPTREVLLKDKQIMKGIEKIKLELKEHQKKIKEELIPNLNEKINEIISKLDNKIYFDGIDNYIHYFVDYPETFLDYFSNDSLIFVHEPIRIRERAENCINDFYERFKQFLEKGEVLPSQYNILKSYESILKGLDSKKSILINSLPKKINDFTIKDDISFIVKDTQSYHGKMDLIVQDIRDWKYRGYKVVLLCRTLEKCKNIEKELRERDIECQYINGEKENILSGQTFIVKGVLGNGFVFNDSKFIVISEKEIFGSTKRRRRKSFKKKGRKIKTFRDLAIGDYVVHENHGIGKYIGIEQLKVEGIKKDYLKIKYSGTDLLYVPIDQMDLVQKYIGGEDKKLKLNRLGGTEWKKTKNRVKKAIEDMAKDLLKLYAVRKSAKGYAFSKDSQWQKQFEDAFPYEETPDQLRCIEEIKRDMEENTPMDRLLCGDVGFGKTEVALRAAFKAVVDGKQVAFLVPTTILAQQHYNTIVDRFKDFPVTIEMLSRFRSSLQQKKVIEDLRMGVIDIIVGTHRLLSNDVKFKDLGLLLVDEEQRFGVKHKESLKELKRNVDALTLSATPIPRTLHMSLIGIRDMSIIEDPPEDRYPVETFVTPYNENMVRDAIIKELERDGQVYFVYNRVKDIEKITSRIQKLVPEARVAYAHGQMSERKLEKIMISFLNKEFDVIVCTTIIETGLDIGNVNTMIINDADKLGLSQLYQLRGRVGRSNRIAYCYLTYEKDKILSEVAEKRLRAIKEFTELGSGFKIAMKDLEIRGAGNLLGAKQHGHMADIGYDLYCKLLEDTIKTIKGQEVEETIETSIDINIDAFISRDYIDDEKYKLEIYKKIASIRDRQDAYNLEEEIEDRFGTLPQSVYNLISISYMKVMAQKLKISSISEVKQGFKFEFHNKYKLDPYLLAKISENFKEKIIINCSNNPYFIYKNQDTKMNPNKRLNEIIDMLEKIRGFQLS</sequence>
<keyword evidence="5 13" id="KW-0378">Hydrolase</keyword>
<evidence type="ECO:0000256" key="1">
    <source>
        <dbReference type="ARBA" id="ARBA00004496"/>
    </source>
</evidence>
<evidence type="ECO:0000256" key="5">
    <source>
        <dbReference type="ARBA" id="ARBA00022801"/>
    </source>
</evidence>
<feature type="domain" description="Helicase ATP-binding" evidence="14">
    <location>
        <begin position="639"/>
        <end position="800"/>
    </location>
</feature>
<proteinExistence type="inferred from homology"/>
<dbReference type="InterPro" id="IPR001650">
    <property type="entry name" value="Helicase_C-like"/>
</dbReference>
<comment type="function">
    <text evidence="13">Couples transcription and DNA repair by recognizing RNA polymerase (RNAP) stalled at DNA lesions. Mediates ATP-dependent release of RNAP and its truncated transcript from the DNA, and recruitment of nucleotide excision repair machinery to the damaged site.</text>
</comment>
<dbReference type="InterPro" id="IPR037235">
    <property type="entry name" value="TRCF-like_C_D7"/>
</dbReference>
<evidence type="ECO:0000256" key="4">
    <source>
        <dbReference type="ARBA" id="ARBA00022763"/>
    </source>
</evidence>
<accession>A0A1M6QMY8</accession>
<evidence type="ECO:0000259" key="15">
    <source>
        <dbReference type="PROSITE" id="PS51194"/>
    </source>
</evidence>
<gene>
    <name evidence="13" type="primary">mfd</name>
    <name evidence="16" type="ORF">SAMN02745912_02644</name>
</gene>
<dbReference type="EMBL" id="FRAG01000036">
    <property type="protein sequence ID" value="SHK21538.1"/>
    <property type="molecule type" value="Genomic_DNA"/>
</dbReference>
<dbReference type="InterPro" id="IPR014001">
    <property type="entry name" value="Helicase_ATP-bd"/>
</dbReference>
<dbReference type="GO" id="GO:0006355">
    <property type="term" value="P:regulation of DNA-templated transcription"/>
    <property type="evidence" value="ECO:0007669"/>
    <property type="project" value="UniProtKB-UniRule"/>
</dbReference>
<dbReference type="SUPFAM" id="SSF52540">
    <property type="entry name" value="P-loop containing nucleoside triphosphate hydrolases"/>
    <property type="match status" value="4"/>
</dbReference>
<dbReference type="STRING" id="1121301.SAMN02745912_02644"/>
<dbReference type="SMART" id="SM00487">
    <property type="entry name" value="DEXDc"/>
    <property type="match status" value="1"/>
</dbReference>
<dbReference type="InterPro" id="IPR027417">
    <property type="entry name" value="P-loop_NTPase"/>
</dbReference>
<dbReference type="Gene3D" id="3.40.50.300">
    <property type="entry name" value="P-loop containing nucleotide triphosphate hydrolases"/>
    <property type="match status" value="2"/>
</dbReference>
<keyword evidence="17" id="KW-1185">Reference proteome</keyword>
<organism evidence="16 17">
    <name type="scientific">Paramaledivibacter caminithermalis (strain DSM 15212 / CIP 107654 / DViRD3)</name>
    <name type="common">Clostridium caminithermale</name>
    <dbReference type="NCBI Taxonomy" id="1121301"/>
    <lineage>
        <taxon>Bacteria</taxon>
        <taxon>Bacillati</taxon>
        <taxon>Bacillota</taxon>
        <taxon>Clostridia</taxon>
        <taxon>Peptostreptococcales</taxon>
        <taxon>Caminicellaceae</taxon>
        <taxon>Paramaledivibacter</taxon>
    </lineage>
</organism>
<dbReference type="Gene3D" id="2.40.10.170">
    <property type="match status" value="1"/>
</dbReference>
<keyword evidence="2 13" id="KW-0963">Cytoplasm</keyword>
<dbReference type="Pfam" id="PF00271">
    <property type="entry name" value="Helicase_C"/>
    <property type="match status" value="1"/>
</dbReference>
<dbReference type="InterPro" id="IPR047112">
    <property type="entry name" value="RecG/Mfd"/>
</dbReference>
<keyword evidence="9 13" id="KW-0234">DNA repair</keyword>
<dbReference type="NCBIfam" id="TIGR00580">
    <property type="entry name" value="mfd"/>
    <property type="match status" value="1"/>
</dbReference>
<keyword evidence="4 13" id="KW-0227">DNA damage</keyword>
<dbReference type="PROSITE" id="PS51192">
    <property type="entry name" value="HELICASE_ATP_BIND_1"/>
    <property type="match status" value="1"/>
</dbReference>
<dbReference type="Gene3D" id="3.90.1150.50">
    <property type="entry name" value="Transcription-repair-coupling factor, D7 domain"/>
    <property type="match status" value="1"/>
</dbReference>
<dbReference type="GO" id="GO:0005524">
    <property type="term" value="F:ATP binding"/>
    <property type="evidence" value="ECO:0007669"/>
    <property type="project" value="UniProtKB-UniRule"/>
</dbReference>
<keyword evidence="6" id="KW-0347">Helicase</keyword>
<evidence type="ECO:0000256" key="7">
    <source>
        <dbReference type="ARBA" id="ARBA00022840"/>
    </source>
</evidence>
<comment type="similarity">
    <text evidence="10 13">In the N-terminal section; belongs to the UvrB family.</text>
</comment>
<evidence type="ECO:0000256" key="3">
    <source>
        <dbReference type="ARBA" id="ARBA00022741"/>
    </source>
</evidence>
<dbReference type="Pfam" id="PF17757">
    <property type="entry name" value="UvrB_inter"/>
    <property type="match status" value="1"/>
</dbReference>
<dbReference type="GO" id="GO:0005737">
    <property type="term" value="C:cytoplasm"/>
    <property type="evidence" value="ECO:0007669"/>
    <property type="project" value="UniProtKB-SubCell"/>
</dbReference>
<dbReference type="PANTHER" id="PTHR47964">
    <property type="entry name" value="ATP-DEPENDENT DNA HELICASE HOMOLOG RECG, CHLOROPLASTIC"/>
    <property type="match status" value="1"/>
</dbReference>
<dbReference type="SMART" id="SM01058">
    <property type="entry name" value="CarD_TRCF"/>
    <property type="match status" value="1"/>
</dbReference>
<dbReference type="SUPFAM" id="SSF141259">
    <property type="entry name" value="CarD-like"/>
    <property type="match status" value="1"/>
</dbReference>
<dbReference type="GO" id="GO:0016787">
    <property type="term" value="F:hydrolase activity"/>
    <property type="evidence" value="ECO:0007669"/>
    <property type="project" value="UniProtKB-KW"/>
</dbReference>
<protein>
    <recommendedName>
        <fullName evidence="12 13">Transcription-repair-coupling factor</fullName>
        <shortName evidence="13">TRCF</shortName>
        <ecNumber evidence="13">3.6.4.-</ecNumber>
    </recommendedName>
</protein>
<keyword evidence="3 13" id="KW-0547">Nucleotide-binding</keyword>
<evidence type="ECO:0000259" key="14">
    <source>
        <dbReference type="PROSITE" id="PS51192"/>
    </source>
</evidence>
<evidence type="ECO:0000256" key="8">
    <source>
        <dbReference type="ARBA" id="ARBA00023125"/>
    </source>
</evidence>
<dbReference type="Gene3D" id="3.40.50.11180">
    <property type="match status" value="1"/>
</dbReference>
<dbReference type="Pfam" id="PF00270">
    <property type="entry name" value="DEAD"/>
    <property type="match status" value="1"/>
</dbReference>
<evidence type="ECO:0000313" key="16">
    <source>
        <dbReference type="EMBL" id="SHK21538.1"/>
    </source>
</evidence>
<feature type="domain" description="Helicase C-terminal" evidence="15">
    <location>
        <begin position="821"/>
        <end position="975"/>
    </location>
</feature>
<dbReference type="HAMAP" id="MF_00969">
    <property type="entry name" value="TRCF"/>
    <property type="match status" value="1"/>
</dbReference>